<reference evidence="9 11" key="1">
    <citation type="submission" date="2016-02" db="EMBL/GenBank/DDBJ databases">
        <title>Draft genome sequence for Clostridium paradoxum JW-YL-7.</title>
        <authorList>
            <person name="Utturkar S.M."/>
            <person name="Lancaster A."/>
            <person name="Poole F.L."/>
            <person name="Adams M.W."/>
            <person name="Brown S.D."/>
        </authorList>
    </citation>
    <scope>NUCLEOTIDE SEQUENCE [LARGE SCALE GENOMIC DNA]</scope>
    <source>
        <strain evidence="9 11">JW-YL-7</strain>
    </source>
</reference>
<dbReference type="InterPro" id="IPR008927">
    <property type="entry name" value="6-PGluconate_DH-like_C_sf"/>
</dbReference>
<dbReference type="PIRSF" id="PIRSF000105">
    <property type="entry name" value="HCDH"/>
    <property type="match status" value="1"/>
</dbReference>
<accession>A0A150FR98</accession>
<dbReference type="InterPro" id="IPR006176">
    <property type="entry name" value="3-OHacyl-CoA_DH_NAD-bd"/>
</dbReference>
<gene>
    <name evidence="9" type="ORF">JWYL7_1222</name>
    <name evidence="10" type="ORF">SAMN05661008_00302</name>
</gene>
<evidence type="ECO:0000313" key="9">
    <source>
        <dbReference type="EMBL" id="KXZ40147.1"/>
    </source>
</evidence>
<dbReference type="RefSeq" id="WP_066070512.1">
    <property type="nucleotide sequence ID" value="NZ_FRBG01000001.1"/>
</dbReference>
<dbReference type="OrthoDB" id="9771883at2"/>
<dbReference type="EMBL" id="FRBG01000001">
    <property type="protein sequence ID" value="SHK45322.1"/>
    <property type="molecule type" value="Genomic_DNA"/>
</dbReference>
<dbReference type="InterPro" id="IPR013328">
    <property type="entry name" value="6PGD_dom2"/>
</dbReference>
<reference evidence="10 12" key="2">
    <citation type="submission" date="2016-11" db="EMBL/GenBank/DDBJ databases">
        <authorList>
            <person name="Varghese N."/>
            <person name="Submissions S."/>
        </authorList>
    </citation>
    <scope>NUCLEOTIDE SEQUENCE [LARGE SCALE GENOMIC DNA]</scope>
    <source>
        <strain evidence="10 12">DSM 7308</strain>
    </source>
</reference>
<evidence type="ECO:0000256" key="4">
    <source>
        <dbReference type="ARBA" id="ARBA00067747"/>
    </source>
</evidence>
<feature type="binding site" evidence="6">
    <location>
        <position position="140"/>
    </location>
    <ligand>
        <name>NAD(+)</name>
        <dbReference type="ChEBI" id="CHEBI:57540"/>
    </ligand>
</feature>
<evidence type="ECO:0000256" key="1">
    <source>
        <dbReference type="ARBA" id="ARBA00005086"/>
    </source>
</evidence>
<feature type="binding site" evidence="6">
    <location>
        <position position="30"/>
    </location>
    <ligand>
        <name>NAD(+)</name>
        <dbReference type="ChEBI" id="CHEBI:57540"/>
    </ligand>
</feature>
<dbReference type="AlphaFoldDB" id="A0A150FR98"/>
<keyword evidence="6" id="KW-0520">NAD</keyword>
<feature type="domain" description="3-hydroxyacyl-CoA dehydrogenase C-terminal" evidence="7">
    <location>
        <begin position="183"/>
        <end position="279"/>
    </location>
</feature>
<dbReference type="PATRIC" id="fig|1121328.3.peg.1231"/>
<dbReference type="PANTHER" id="PTHR48075:SF5">
    <property type="entry name" value="3-HYDROXYBUTYRYL-COA DEHYDROGENASE"/>
    <property type="match status" value="1"/>
</dbReference>
<dbReference type="Gene3D" id="3.40.50.720">
    <property type="entry name" value="NAD(P)-binding Rossmann-like Domain"/>
    <property type="match status" value="1"/>
</dbReference>
<comment type="caution">
    <text evidence="9">The sequence shown here is derived from an EMBL/GenBank/DDBJ whole genome shotgun (WGS) entry which is preliminary data.</text>
</comment>
<feature type="binding site" evidence="6">
    <location>
        <position position="116"/>
    </location>
    <ligand>
        <name>NAD(+)</name>
        <dbReference type="ChEBI" id="CHEBI:57540"/>
    </ligand>
</feature>
<dbReference type="SUPFAM" id="SSF51735">
    <property type="entry name" value="NAD(P)-binding Rossmann-fold domains"/>
    <property type="match status" value="1"/>
</dbReference>
<feature type="binding site" evidence="6">
    <location>
        <position position="89"/>
    </location>
    <ligand>
        <name>NAD(+)</name>
        <dbReference type="ChEBI" id="CHEBI:57540"/>
    </ligand>
</feature>
<evidence type="ECO:0000256" key="3">
    <source>
        <dbReference type="ARBA" id="ARBA00023002"/>
    </source>
</evidence>
<comment type="similarity">
    <text evidence="2">Belongs to the 3-hydroxyacyl-CoA dehydrogenase family.</text>
</comment>
<dbReference type="Pfam" id="PF02737">
    <property type="entry name" value="3HCDH_N"/>
    <property type="match status" value="1"/>
</dbReference>
<dbReference type="Proteomes" id="UP000092605">
    <property type="component" value="Unassembled WGS sequence"/>
</dbReference>
<dbReference type="InterPro" id="IPR022694">
    <property type="entry name" value="3-OHacyl-CoA_DH"/>
</dbReference>
<dbReference type="SUPFAM" id="SSF48179">
    <property type="entry name" value="6-phosphogluconate dehydrogenase C-terminal domain-like"/>
    <property type="match status" value="1"/>
</dbReference>
<evidence type="ECO:0000313" key="12">
    <source>
        <dbReference type="Proteomes" id="UP000323392"/>
    </source>
</evidence>
<dbReference type="Gene3D" id="1.10.1040.10">
    <property type="entry name" value="N-(1-d-carboxylethyl)-l-norvaline Dehydrogenase, domain 2"/>
    <property type="match status" value="1"/>
</dbReference>
<dbReference type="InterPro" id="IPR006108">
    <property type="entry name" value="3HC_DH_C"/>
</dbReference>
<proteinExistence type="inferred from homology"/>
<dbReference type="PANTHER" id="PTHR48075">
    <property type="entry name" value="3-HYDROXYACYL-COA DEHYDROGENASE FAMILY PROTEIN"/>
    <property type="match status" value="1"/>
</dbReference>
<evidence type="ECO:0000313" key="10">
    <source>
        <dbReference type="EMBL" id="SHK45322.1"/>
    </source>
</evidence>
<keyword evidence="12" id="KW-1185">Reference proteome</keyword>
<comment type="pathway">
    <text evidence="1">Lipid metabolism; butanoate metabolism.</text>
</comment>
<evidence type="ECO:0000313" key="11">
    <source>
        <dbReference type="Proteomes" id="UP000092605"/>
    </source>
</evidence>
<name>A0A150FR98_CLOPD</name>
<keyword evidence="3 9" id="KW-0560">Oxidoreductase</keyword>
<feature type="binding site" evidence="6">
    <location>
        <position position="94"/>
    </location>
    <ligand>
        <name>NAD(+)</name>
        <dbReference type="ChEBI" id="CHEBI:57540"/>
    </ligand>
</feature>
<evidence type="ECO:0000256" key="6">
    <source>
        <dbReference type="PIRSR" id="PIRSR000105-2"/>
    </source>
</evidence>
<dbReference type="EMBL" id="LSFY01000001">
    <property type="protein sequence ID" value="KXZ40147.1"/>
    <property type="molecule type" value="Genomic_DNA"/>
</dbReference>
<evidence type="ECO:0000256" key="5">
    <source>
        <dbReference type="PIRSR" id="PIRSR000105-1"/>
    </source>
</evidence>
<sequence>MKVAVIGSGTMGCGIAQVFIENEFEVILKDIDDECLKRGKQIIEKNLDKKIRKGKMTYEDKNKVMNNLTLTKDLQDLKNVDLVIEAVSENMDIKKEIFRQLDNIVNDKAIFATNTSTLSITEMAFETTRPDRFIGMHFFNPAQVMKLVEVISTVSTSNEIEDKILKLCRDIQKTPVKVNESPGFIVNRLLIPMINEAIGVLSDNVATKEEIDTAMKLGAAHPMGPLELSDLIGNDVVLNIMEILYKEFGDDKYRPHPLLRKMVRANQLGRKTKKGFYEYE</sequence>
<dbReference type="InterPro" id="IPR036291">
    <property type="entry name" value="NAD(P)-bd_dom_sf"/>
</dbReference>
<dbReference type="STRING" id="1121328.JWYL7_1222"/>
<evidence type="ECO:0000256" key="2">
    <source>
        <dbReference type="ARBA" id="ARBA00009463"/>
    </source>
</evidence>
<dbReference type="FunFam" id="3.40.50.720:FF:000009">
    <property type="entry name" value="Fatty oxidation complex, alpha subunit"/>
    <property type="match status" value="1"/>
</dbReference>
<dbReference type="GO" id="GO:0006635">
    <property type="term" value="P:fatty acid beta-oxidation"/>
    <property type="evidence" value="ECO:0007669"/>
    <property type="project" value="TreeGrafter"/>
</dbReference>
<feature type="domain" description="3-hydroxyacyl-CoA dehydrogenase NAD binding" evidence="8">
    <location>
        <begin position="2"/>
        <end position="180"/>
    </location>
</feature>
<organism evidence="9 11">
    <name type="scientific">Alkalithermobacter thermoalcaliphilus JW-YL-7 = DSM 7308</name>
    <dbReference type="NCBI Taxonomy" id="1121328"/>
    <lineage>
        <taxon>Bacteria</taxon>
        <taxon>Bacillati</taxon>
        <taxon>Bacillota</taxon>
        <taxon>Clostridia</taxon>
        <taxon>Peptostreptococcales</taxon>
        <taxon>Tepidibacteraceae</taxon>
        <taxon>Alkalithermobacter</taxon>
    </lineage>
</organism>
<dbReference type="GO" id="GO:0070403">
    <property type="term" value="F:NAD+ binding"/>
    <property type="evidence" value="ECO:0007669"/>
    <property type="project" value="InterPro"/>
</dbReference>
<evidence type="ECO:0000259" key="7">
    <source>
        <dbReference type="Pfam" id="PF00725"/>
    </source>
</evidence>
<dbReference type="NCBIfam" id="NF004474">
    <property type="entry name" value="PRK05808.1"/>
    <property type="match status" value="1"/>
</dbReference>
<dbReference type="Pfam" id="PF00725">
    <property type="entry name" value="3HCDH"/>
    <property type="match status" value="1"/>
</dbReference>
<dbReference type="GO" id="GO:0008691">
    <property type="term" value="F:3-hydroxybutyryl-CoA dehydrogenase activity"/>
    <property type="evidence" value="ECO:0007669"/>
    <property type="project" value="TreeGrafter"/>
</dbReference>
<evidence type="ECO:0000259" key="8">
    <source>
        <dbReference type="Pfam" id="PF02737"/>
    </source>
</evidence>
<feature type="site" description="Important for catalytic activity" evidence="5">
    <location>
        <position position="137"/>
    </location>
</feature>
<dbReference type="Proteomes" id="UP000323392">
    <property type="component" value="Unassembled WGS sequence"/>
</dbReference>
<feature type="binding site" evidence="6">
    <location>
        <position position="271"/>
    </location>
    <ligand>
        <name>NAD(+)</name>
        <dbReference type="ChEBI" id="CHEBI:57540"/>
    </ligand>
</feature>
<feature type="binding site" evidence="6">
    <location>
        <begin position="7"/>
        <end position="12"/>
    </location>
    <ligand>
        <name>NAD(+)</name>
        <dbReference type="ChEBI" id="CHEBI:57540"/>
    </ligand>
</feature>
<protein>
    <recommendedName>
        <fullName evidence="4">3-hydroxybutyryl-CoA dehydrogenase</fullName>
    </recommendedName>
</protein>